<evidence type="ECO:0000313" key="2">
    <source>
        <dbReference type="EMBL" id="PHN03546.1"/>
    </source>
</evidence>
<dbReference type="AlphaFoldDB" id="A0A2D0N584"/>
<comment type="caution">
    <text evidence="2">The sequence shown here is derived from an EMBL/GenBank/DDBJ whole genome shotgun (WGS) entry which is preliminary data.</text>
</comment>
<keyword evidence="1" id="KW-0732">Signal</keyword>
<organism evidence="2 3">
    <name type="scientific">Flavilitoribacter nigricans (strain ATCC 23147 / DSM 23189 / NBRC 102662 / NCIMB 1420 / SS-2)</name>
    <name type="common">Lewinella nigricans</name>
    <dbReference type="NCBI Taxonomy" id="1122177"/>
    <lineage>
        <taxon>Bacteria</taxon>
        <taxon>Pseudomonadati</taxon>
        <taxon>Bacteroidota</taxon>
        <taxon>Saprospiria</taxon>
        <taxon>Saprospirales</taxon>
        <taxon>Lewinellaceae</taxon>
        <taxon>Flavilitoribacter</taxon>
    </lineage>
</organism>
<gene>
    <name evidence="2" type="ORF">CRP01_26470</name>
</gene>
<sequence length="585" mass="64835">MQIFRSLVCLVLMVLPLAIRAQTTGTEVPAELVAERLLVHTDRQLYISGEVIWFRLLAFAADTDQLSDFSQVAYVELISPDRIPVSRVKIDLNAGQGNGSIELPQALNSGSYVLRAYTQAMRNGAETDFARSKLIILNPGQAVVRADAARAGDYAGFVPEHPTLTVDPARSLNIQIETVQATVGQRSEAVLEITTTDAAGRPVSADLSLAVALQATENTGTVPLFQEGSRPAGRPAVAPGSIRYAPEDRGMNLSGKVIDEVTQSGAADADIFLAFPGDVARVYMARTDEAGNFSFLLPELYGLRQVVLQTHPEETRNLRMELTDEFHPIAAKDQTTFILPPDWVPVANAALVNAQVRQSYQSFELPPVYEVGNHFDSIPFFGQPEALYRLDDYNRFPLPEFFFEIVLEVAVKGKYGSERVEVINEWESPFEDPKPLLLVDGVPVFDQRTFLKINNKLIETAEIVTEPFWLNPLFYNGVIQLISFEKDGRCFRLPENALQRSFLTLLPERQFSVPDYAAQPDSRLPDFRNTLYWDPSVHTDEQGKATVRFFTGDAVGNFEIRLEGVSPEGHLGSSAGSLEVVKEVR</sequence>
<proteinExistence type="predicted"/>
<evidence type="ECO:0000313" key="3">
    <source>
        <dbReference type="Proteomes" id="UP000223913"/>
    </source>
</evidence>
<dbReference type="EMBL" id="PDUD01000031">
    <property type="protein sequence ID" value="PHN03546.1"/>
    <property type="molecule type" value="Genomic_DNA"/>
</dbReference>
<accession>A0A2D0N584</accession>
<keyword evidence="3" id="KW-1185">Reference proteome</keyword>
<dbReference type="RefSeq" id="WP_143473542.1">
    <property type="nucleotide sequence ID" value="NZ_PDUD01000031.1"/>
</dbReference>
<reference evidence="2 3" key="1">
    <citation type="submission" date="2017-10" db="EMBL/GenBank/DDBJ databases">
        <title>The draft genome sequence of Lewinella nigricans NBRC 102662.</title>
        <authorList>
            <person name="Wang K."/>
        </authorList>
    </citation>
    <scope>NUCLEOTIDE SEQUENCE [LARGE SCALE GENOMIC DNA]</scope>
    <source>
        <strain evidence="2 3">NBRC 102662</strain>
    </source>
</reference>
<evidence type="ECO:0008006" key="4">
    <source>
        <dbReference type="Google" id="ProtNLM"/>
    </source>
</evidence>
<feature type="chain" id="PRO_5012022526" description="Macroglobulin domain-containing protein" evidence="1">
    <location>
        <begin position="22"/>
        <end position="585"/>
    </location>
</feature>
<dbReference type="Proteomes" id="UP000223913">
    <property type="component" value="Unassembled WGS sequence"/>
</dbReference>
<evidence type="ECO:0000256" key="1">
    <source>
        <dbReference type="SAM" id="SignalP"/>
    </source>
</evidence>
<protein>
    <recommendedName>
        <fullName evidence="4">Macroglobulin domain-containing protein</fullName>
    </recommendedName>
</protein>
<dbReference type="Gene3D" id="2.60.40.1930">
    <property type="match status" value="1"/>
</dbReference>
<dbReference type="OrthoDB" id="679547at2"/>
<name>A0A2D0N584_FLAN2</name>
<feature type="signal peptide" evidence="1">
    <location>
        <begin position="1"/>
        <end position="21"/>
    </location>
</feature>